<dbReference type="AlphaFoldDB" id="A0ABD3I4G7"/>
<reference evidence="2 3" key="1">
    <citation type="submission" date="2024-09" db="EMBL/GenBank/DDBJ databases">
        <title>Chromosome-scale assembly of Riccia sorocarpa.</title>
        <authorList>
            <person name="Paukszto L."/>
        </authorList>
    </citation>
    <scope>NUCLEOTIDE SEQUENCE [LARGE SCALE GENOMIC DNA]</scope>
    <source>
        <strain evidence="2">LP-2024</strain>
        <tissue evidence="2">Aerial parts of the thallus</tissue>
    </source>
</reference>
<evidence type="ECO:0000313" key="3">
    <source>
        <dbReference type="Proteomes" id="UP001633002"/>
    </source>
</evidence>
<sequence>MDVRLNQQKTELAELERLVAEEMRLLEETAHRHKEEERRLEELGANAYRPRLMDPRVVRRKTLILAFDGRLVSIRTIADEHAGAAEHGWDVLQVKKGCFVVISRRPCTGPQRLQTTPGRAA</sequence>
<keyword evidence="1" id="KW-0175">Coiled coil</keyword>
<accession>A0ABD3I4G7</accession>
<name>A0ABD3I4G7_9MARC</name>
<evidence type="ECO:0000256" key="1">
    <source>
        <dbReference type="SAM" id="Coils"/>
    </source>
</evidence>
<gene>
    <name evidence="2" type="ORF">R1sor_011326</name>
</gene>
<dbReference type="Proteomes" id="UP001633002">
    <property type="component" value="Unassembled WGS sequence"/>
</dbReference>
<dbReference type="EMBL" id="JBJQOH010000002">
    <property type="protein sequence ID" value="KAL3697250.1"/>
    <property type="molecule type" value="Genomic_DNA"/>
</dbReference>
<organism evidence="2 3">
    <name type="scientific">Riccia sorocarpa</name>
    <dbReference type="NCBI Taxonomy" id="122646"/>
    <lineage>
        <taxon>Eukaryota</taxon>
        <taxon>Viridiplantae</taxon>
        <taxon>Streptophyta</taxon>
        <taxon>Embryophyta</taxon>
        <taxon>Marchantiophyta</taxon>
        <taxon>Marchantiopsida</taxon>
        <taxon>Marchantiidae</taxon>
        <taxon>Marchantiales</taxon>
        <taxon>Ricciaceae</taxon>
        <taxon>Riccia</taxon>
    </lineage>
</organism>
<feature type="coiled-coil region" evidence="1">
    <location>
        <begin position="5"/>
        <end position="46"/>
    </location>
</feature>
<evidence type="ECO:0000313" key="2">
    <source>
        <dbReference type="EMBL" id="KAL3697250.1"/>
    </source>
</evidence>
<protein>
    <submittedName>
        <fullName evidence="2">Uncharacterized protein</fullName>
    </submittedName>
</protein>
<proteinExistence type="predicted"/>
<keyword evidence="3" id="KW-1185">Reference proteome</keyword>
<comment type="caution">
    <text evidence="2">The sequence shown here is derived from an EMBL/GenBank/DDBJ whole genome shotgun (WGS) entry which is preliminary data.</text>
</comment>